<dbReference type="PANTHER" id="PTHR33337">
    <property type="entry name" value="GFA DOMAIN-CONTAINING PROTEIN"/>
    <property type="match status" value="1"/>
</dbReference>
<dbReference type="RefSeq" id="WP_250000508.1">
    <property type="nucleotide sequence ID" value="NZ_JAGSRG010000001.1"/>
</dbReference>
<dbReference type="GO" id="GO:0016846">
    <property type="term" value="F:carbon-sulfur lyase activity"/>
    <property type="evidence" value="ECO:0007669"/>
    <property type="project" value="InterPro"/>
</dbReference>
<feature type="domain" description="CENP-V/GFA" evidence="5">
    <location>
        <begin position="2"/>
        <end position="115"/>
    </location>
</feature>
<reference evidence="6" key="2">
    <citation type="submission" date="2024-02" db="EMBL/GenBank/DDBJ databases">
        <authorList>
            <consortium name="Clinical and Environmental Microbiology Branch: Whole genome sequencing antimicrobial resistance pathogens in the healthcare setting"/>
        </authorList>
    </citation>
    <scope>NUCLEOTIDE SEQUENCE</scope>
    <source>
        <strain evidence="6">2020GO-00142</strain>
    </source>
</reference>
<dbReference type="Gene3D" id="3.90.1590.10">
    <property type="entry name" value="glutathione-dependent formaldehyde- activating enzyme (gfa)"/>
    <property type="match status" value="1"/>
</dbReference>
<dbReference type="PANTHER" id="PTHR33337:SF40">
    <property type="entry name" value="CENP-V_GFA DOMAIN-CONTAINING PROTEIN-RELATED"/>
    <property type="match status" value="1"/>
</dbReference>
<comment type="caution">
    <text evidence="6">The sequence shown here is derived from an EMBL/GenBank/DDBJ whole genome shotgun (WGS) entry which is preliminary data.</text>
</comment>
<dbReference type="EMBL" id="JAGSRH010000001">
    <property type="protein sequence ID" value="MER5075477.1"/>
    <property type="molecule type" value="Genomic_DNA"/>
</dbReference>
<comment type="similarity">
    <text evidence="1">Belongs to the Gfa family.</text>
</comment>
<dbReference type="InterPro" id="IPR011057">
    <property type="entry name" value="Mss4-like_sf"/>
</dbReference>
<keyword evidence="4" id="KW-0456">Lyase</keyword>
<evidence type="ECO:0000256" key="3">
    <source>
        <dbReference type="ARBA" id="ARBA00022833"/>
    </source>
</evidence>
<dbReference type="GO" id="GO:0046872">
    <property type="term" value="F:metal ion binding"/>
    <property type="evidence" value="ECO:0007669"/>
    <property type="project" value="UniProtKB-KW"/>
</dbReference>
<dbReference type="Proteomes" id="UP001495779">
    <property type="component" value="Unassembled WGS sequence"/>
</dbReference>
<keyword evidence="3" id="KW-0862">Zinc</keyword>
<evidence type="ECO:0000259" key="5">
    <source>
        <dbReference type="PROSITE" id="PS51891"/>
    </source>
</evidence>
<name>A0AAI9I2A6_PROST</name>
<dbReference type="SUPFAM" id="SSF51316">
    <property type="entry name" value="Mss4-like"/>
    <property type="match status" value="1"/>
</dbReference>
<organism evidence="6">
    <name type="scientific">Providencia stuartii</name>
    <dbReference type="NCBI Taxonomy" id="588"/>
    <lineage>
        <taxon>Bacteria</taxon>
        <taxon>Pseudomonadati</taxon>
        <taxon>Pseudomonadota</taxon>
        <taxon>Gammaproteobacteria</taxon>
        <taxon>Enterobacterales</taxon>
        <taxon>Morganellaceae</taxon>
        <taxon>Providencia</taxon>
    </lineage>
</organism>
<reference evidence="7 8" key="1">
    <citation type="submission" date="2021-04" db="EMBL/GenBank/DDBJ databases">
        <title>Determining the burden of carbapenem-resistant Enterobacterales from a tertiary public heath setting in Bangladesh: a clinical, epidemiological, and molecular study.</title>
        <authorList>
            <person name="Farzana R."/>
            <person name="Walsh T.R."/>
        </authorList>
    </citation>
    <scope>NUCLEOTIDE SEQUENCE [LARGE SCALE GENOMIC DNA]</scope>
    <source>
        <strain evidence="8">dmpro_s316</strain>
        <strain evidence="7">Dmpro_s316</strain>
    </source>
</reference>
<dbReference type="Pfam" id="PF04828">
    <property type="entry name" value="GFA"/>
    <property type="match status" value="1"/>
</dbReference>
<evidence type="ECO:0000313" key="7">
    <source>
        <dbReference type="EMBL" id="MER5075477.1"/>
    </source>
</evidence>
<protein>
    <submittedName>
        <fullName evidence="6">GFA family protein</fullName>
    </submittedName>
</protein>
<dbReference type="InterPro" id="IPR006913">
    <property type="entry name" value="CENP-V/GFA"/>
</dbReference>
<gene>
    <name evidence="6" type="ORF">JRA39_003592</name>
    <name evidence="7" type="ORF">KDV35_01060</name>
</gene>
<accession>A0AAI9I2A6</accession>
<sequence>MYQGQCLCGAVKIVTSQPIDKISVCHCNSCQRWNGSPSFTLDCKEDVIIEGENSVTRFASSQWGERAFCQRCGTHLYYHSHSPSSYYVSAALFAESRHANLAMQIFVDSKPNYYHFIEIIPMLTEQNMIKLMNK</sequence>
<evidence type="ECO:0000256" key="1">
    <source>
        <dbReference type="ARBA" id="ARBA00005495"/>
    </source>
</evidence>
<evidence type="ECO:0000256" key="2">
    <source>
        <dbReference type="ARBA" id="ARBA00022723"/>
    </source>
</evidence>
<dbReference type="PROSITE" id="PS51891">
    <property type="entry name" value="CENP_V_GFA"/>
    <property type="match status" value="1"/>
</dbReference>
<evidence type="ECO:0000256" key="4">
    <source>
        <dbReference type="ARBA" id="ARBA00023239"/>
    </source>
</evidence>
<dbReference type="EMBL" id="AAZDVE040000037">
    <property type="protein sequence ID" value="EMP9434484.1"/>
    <property type="molecule type" value="Genomic_DNA"/>
</dbReference>
<evidence type="ECO:0000313" key="8">
    <source>
        <dbReference type="Proteomes" id="UP001495779"/>
    </source>
</evidence>
<proteinExistence type="inferred from homology"/>
<evidence type="ECO:0000313" key="6">
    <source>
        <dbReference type="EMBL" id="EMP9434484.1"/>
    </source>
</evidence>
<keyword evidence="2" id="KW-0479">Metal-binding</keyword>
<dbReference type="AlphaFoldDB" id="A0AAI9I2A6"/>